<keyword evidence="2" id="KW-1133">Transmembrane helix</keyword>
<feature type="coiled-coil region" evidence="1">
    <location>
        <begin position="124"/>
        <end position="151"/>
    </location>
</feature>
<dbReference type="EMBL" id="CP019156">
    <property type="protein sequence ID" value="AUG49449.1"/>
    <property type="molecule type" value="Genomic_DNA"/>
</dbReference>
<accession>A0A2H5A3X0</accession>
<dbReference type="AlphaFoldDB" id="A0A2H5A3X0"/>
<evidence type="ECO:0000313" key="3">
    <source>
        <dbReference type="EMBL" id="AUG49449.1"/>
    </source>
</evidence>
<gene>
    <name evidence="3" type="ORF">BVU17_17880</name>
</gene>
<keyword evidence="2" id="KW-0472">Membrane</keyword>
<geneLocation type="plasmid" evidence="3 4">
    <name>pNYT1</name>
</geneLocation>
<keyword evidence="2" id="KW-0812">Transmembrane</keyword>
<keyword evidence="3" id="KW-0614">Plasmid</keyword>
<evidence type="ECO:0000313" key="4">
    <source>
        <dbReference type="Proteomes" id="UP000242917"/>
    </source>
</evidence>
<proteinExistence type="predicted"/>
<evidence type="ECO:0000256" key="2">
    <source>
        <dbReference type="SAM" id="Phobius"/>
    </source>
</evidence>
<organism evidence="3 4">
    <name type="scientific">Haloarcula taiwanensis</name>
    <dbReference type="NCBI Taxonomy" id="1932004"/>
    <lineage>
        <taxon>Archaea</taxon>
        <taxon>Methanobacteriati</taxon>
        <taxon>Methanobacteriota</taxon>
        <taxon>Stenosarchaea group</taxon>
        <taxon>Halobacteria</taxon>
        <taxon>Halobacteriales</taxon>
        <taxon>Haloarculaceae</taxon>
        <taxon>Haloarcula</taxon>
    </lineage>
</organism>
<name>A0A2H5A3X0_9EURY</name>
<evidence type="ECO:0000256" key="1">
    <source>
        <dbReference type="SAM" id="Coils"/>
    </source>
</evidence>
<dbReference type="KEGG" id="hta:BVU17_17880"/>
<protein>
    <submittedName>
        <fullName evidence="3">Uncharacterized protein</fullName>
    </submittedName>
</protein>
<keyword evidence="4" id="KW-1185">Reference proteome</keyword>
<reference evidence="3 4" key="1">
    <citation type="submission" date="2017-01" db="EMBL/GenBank/DDBJ databases">
        <title>A Red Light-Sensitive Sensory Rhodopsin I From Haloarcula taiwanensis, A New Haloarchaeon Isolated From Taiwan.</title>
        <authorList>
            <person name="Yang C.-S."/>
            <person name="Han Y.-A."/>
            <person name="Chen P.-C."/>
            <person name="Ng W.V."/>
            <person name="Chen T.-W."/>
        </authorList>
    </citation>
    <scope>NUCLEOTIDE SEQUENCE [LARGE SCALE GENOMIC DNA]</scope>
    <source>
        <strain evidence="3 4">Taiwanensis</strain>
        <plasmid evidence="3 4">pNYT1</plasmid>
    </source>
</reference>
<sequence length="290" mass="33297">MVDINKIESFLSLVINLLELLWSYLTSSLVASLLSLFAGATLSALVGYFLNSKRNQLVALSSLQDEVVDNKQKTTDVVVNLCHDLQSRAYKDSRYTWPSNEFSITAYKHICTHGISDKFPTGLFDRIELHYSELEKNNQALREREREKISKEPIGWGEAIQGVDAGLVADILIMCSREHADTIIAKETNDGDRLSNDIHIAAIFGQAFGQEEAISKLKCAKGQPLLEKVFEYEINQSRYWEYSEDKTIDELIENLENQTQRREKTNFDDLSESIENEIMEYNWILRRLFL</sequence>
<keyword evidence="1" id="KW-0175">Coiled coil</keyword>
<feature type="transmembrane region" description="Helical" evidence="2">
    <location>
        <begin position="31"/>
        <end position="50"/>
    </location>
</feature>
<dbReference type="Proteomes" id="UP000242917">
    <property type="component" value="Plasmid pNYT1"/>
</dbReference>